<comment type="caution">
    <text evidence="1">The sequence shown here is derived from an EMBL/GenBank/DDBJ whole genome shotgun (WGS) entry which is preliminary data.</text>
</comment>
<name>A0A9P5YWI0_9AGAR</name>
<gene>
    <name evidence="1" type="ORF">BDN70DRAFT_172344</name>
</gene>
<keyword evidence="2" id="KW-1185">Reference proteome</keyword>
<evidence type="ECO:0000313" key="2">
    <source>
        <dbReference type="Proteomes" id="UP000807469"/>
    </source>
</evidence>
<proteinExistence type="predicted"/>
<protein>
    <submittedName>
        <fullName evidence="1">Uncharacterized protein</fullName>
    </submittedName>
</protein>
<sequence length="188" mass="21333">MLALYESLDRCPLIDNFYTRALIIISTLVQVRSRTMSGTIITHCSLLESHITSNLRFSLVRFAMCSYGTWIASSPLIFLRSVHLSCPSLFHPSRTTVYSLSRHLLEILEPKGQSYDSYGFSSQSANANPLCVLCSPLAFPIFRSSAPFSKSFHIIQRCLIWDTWLSFLTETQSHAFRVESCMRVINGH</sequence>
<dbReference type="AlphaFoldDB" id="A0A9P5YWI0"/>
<reference evidence="1" key="1">
    <citation type="submission" date="2020-11" db="EMBL/GenBank/DDBJ databases">
        <authorList>
            <consortium name="DOE Joint Genome Institute"/>
            <person name="Ahrendt S."/>
            <person name="Riley R."/>
            <person name="Andreopoulos W."/>
            <person name="Labutti K."/>
            <person name="Pangilinan J."/>
            <person name="Ruiz-Duenas F.J."/>
            <person name="Barrasa J.M."/>
            <person name="Sanchez-Garcia M."/>
            <person name="Camarero S."/>
            <person name="Miyauchi S."/>
            <person name="Serrano A."/>
            <person name="Linde D."/>
            <person name="Babiker R."/>
            <person name="Drula E."/>
            <person name="Ayuso-Fernandez I."/>
            <person name="Pacheco R."/>
            <person name="Padilla G."/>
            <person name="Ferreira P."/>
            <person name="Barriuso J."/>
            <person name="Kellner H."/>
            <person name="Castanera R."/>
            <person name="Alfaro M."/>
            <person name="Ramirez L."/>
            <person name="Pisabarro A.G."/>
            <person name="Kuo A."/>
            <person name="Tritt A."/>
            <person name="Lipzen A."/>
            <person name="He G."/>
            <person name="Yan M."/>
            <person name="Ng V."/>
            <person name="Cullen D."/>
            <person name="Martin F."/>
            <person name="Rosso M.-N."/>
            <person name="Henrissat B."/>
            <person name="Hibbett D."/>
            <person name="Martinez A.T."/>
            <person name="Grigoriev I.V."/>
        </authorList>
    </citation>
    <scope>NUCLEOTIDE SEQUENCE</scope>
    <source>
        <strain evidence="1">CIRM-BRFM 674</strain>
    </source>
</reference>
<dbReference type="Proteomes" id="UP000807469">
    <property type="component" value="Unassembled WGS sequence"/>
</dbReference>
<organism evidence="1 2">
    <name type="scientific">Pholiota conissans</name>
    <dbReference type="NCBI Taxonomy" id="109636"/>
    <lineage>
        <taxon>Eukaryota</taxon>
        <taxon>Fungi</taxon>
        <taxon>Dikarya</taxon>
        <taxon>Basidiomycota</taxon>
        <taxon>Agaricomycotina</taxon>
        <taxon>Agaricomycetes</taxon>
        <taxon>Agaricomycetidae</taxon>
        <taxon>Agaricales</taxon>
        <taxon>Agaricineae</taxon>
        <taxon>Strophariaceae</taxon>
        <taxon>Pholiota</taxon>
    </lineage>
</organism>
<dbReference type="EMBL" id="MU155294">
    <property type="protein sequence ID" value="KAF9476441.1"/>
    <property type="molecule type" value="Genomic_DNA"/>
</dbReference>
<evidence type="ECO:0000313" key="1">
    <source>
        <dbReference type="EMBL" id="KAF9476441.1"/>
    </source>
</evidence>
<accession>A0A9P5YWI0</accession>